<evidence type="ECO:0000256" key="7">
    <source>
        <dbReference type="ARBA" id="ARBA00022679"/>
    </source>
</evidence>
<evidence type="ECO:0000313" key="24">
    <source>
        <dbReference type="Proteomes" id="UP000237686"/>
    </source>
</evidence>
<keyword evidence="15" id="KW-0472">Membrane</keyword>
<comment type="function">
    <text evidence="16">Member of the two-component regulatory system BvgS/BvgA. Phosphorylates BvgA via a four-step phosphorelay in response to environmental signals.</text>
</comment>
<dbReference type="InterPro" id="IPR003661">
    <property type="entry name" value="HisK_dim/P_dom"/>
</dbReference>
<comment type="catalytic activity">
    <reaction evidence="1">
        <text>ATP + protein L-histidine = ADP + protein N-phospho-L-histidine.</text>
        <dbReference type="EC" id="2.7.13.3"/>
    </reaction>
</comment>
<dbReference type="EMBL" id="PVFZ01000017">
    <property type="protein sequence ID" value="PRF26115.1"/>
    <property type="molecule type" value="Genomic_DNA"/>
</dbReference>
<evidence type="ECO:0000256" key="12">
    <source>
        <dbReference type="ARBA" id="ARBA00022989"/>
    </source>
</evidence>
<dbReference type="SUPFAM" id="SSF52172">
    <property type="entry name" value="CheY-like"/>
    <property type="match status" value="1"/>
</dbReference>
<dbReference type="InterPro" id="IPR003594">
    <property type="entry name" value="HATPase_dom"/>
</dbReference>
<keyword evidence="11" id="KW-0547">Nucleotide-binding</keyword>
<dbReference type="CDD" id="cd16922">
    <property type="entry name" value="HATPase_EvgS-ArcB-TorS-like"/>
    <property type="match status" value="1"/>
</dbReference>
<name>A0A8E2UWF3_9BURK</name>
<dbReference type="Proteomes" id="UP000237686">
    <property type="component" value="Unassembled WGS sequence"/>
</dbReference>
<dbReference type="GO" id="GO:0000155">
    <property type="term" value="F:phosphorelay sensor kinase activity"/>
    <property type="evidence" value="ECO:0007669"/>
    <property type="project" value="InterPro"/>
</dbReference>
<keyword evidence="12" id="KW-1133">Transmembrane helix</keyword>
<dbReference type="InterPro" id="IPR008207">
    <property type="entry name" value="Sig_transdc_His_kin_Hpt_dom"/>
</dbReference>
<keyword evidence="9" id="KW-0732">Signal</keyword>
<dbReference type="Pfam" id="PF02518">
    <property type="entry name" value="HATPase_c"/>
    <property type="match status" value="1"/>
</dbReference>
<reference evidence="23 24" key="1">
    <citation type="submission" date="2018-03" db="EMBL/GenBank/DDBJ databases">
        <authorList>
            <person name="Nguyen K."/>
            <person name="Fouts D."/>
            <person name="Sutton G."/>
        </authorList>
    </citation>
    <scope>NUCLEOTIDE SEQUENCE [LARGE SCALE GENOMIC DNA]</scope>
    <source>
        <strain evidence="23 24">AU17135</strain>
    </source>
</reference>
<organism evidence="23 24">
    <name type="scientific">Burkholderia multivorans</name>
    <dbReference type="NCBI Taxonomy" id="87883"/>
    <lineage>
        <taxon>Bacteria</taxon>
        <taxon>Pseudomonadati</taxon>
        <taxon>Pseudomonadota</taxon>
        <taxon>Betaproteobacteria</taxon>
        <taxon>Burkholderiales</taxon>
        <taxon>Burkholderiaceae</taxon>
        <taxon>Burkholderia</taxon>
        <taxon>Burkholderia cepacia complex</taxon>
    </lineage>
</organism>
<dbReference type="SMART" id="SM00387">
    <property type="entry name" value="HATPase_c"/>
    <property type="match status" value="1"/>
</dbReference>
<dbReference type="InterPro" id="IPR001789">
    <property type="entry name" value="Sig_transdc_resp-reg_receiver"/>
</dbReference>
<comment type="subcellular location">
    <subcellularLocation>
        <location evidence="2">Cell inner membrane</location>
        <topology evidence="2">Multi-pass membrane protein</topology>
    </subcellularLocation>
</comment>
<dbReference type="CDD" id="cd00082">
    <property type="entry name" value="HisKA"/>
    <property type="match status" value="1"/>
</dbReference>
<evidence type="ECO:0000256" key="8">
    <source>
        <dbReference type="ARBA" id="ARBA00022692"/>
    </source>
</evidence>
<dbReference type="InterPro" id="IPR005467">
    <property type="entry name" value="His_kinase_dom"/>
</dbReference>
<evidence type="ECO:0000256" key="5">
    <source>
        <dbReference type="ARBA" id="ARBA00022519"/>
    </source>
</evidence>
<protein>
    <recommendedName>
        <fullName evidence="17">Virulence sensor protein BvgS</fullName>
        <ecNumber evidence="3">2.7.13.3</ecNumber>
    </recommendedName>
</protein>
<feature type="domain" description="Response regulatory" evidence="21">
    <location>
        <begin position="772"/>
        <end position="886"/>
    </location>
</feature>
<evidence type="ECO:0000256" key="3">
    <source>
        <dbReference type="ARBA" id="ARBA00012438"/>
    </source>
</evidence>
<evidence type="ECO:0000256" key="2">
    <source>
        <dbReference type="ARBA" id="ARBA00004429"/>
    </source>
</evidence>
<dbReference type="Gene3D" id="1.10.287.130">
    <property type="match status" value="1"/>
</dbReference>
<dbReference type="CDD" id="cd17546">
    <property type="entry name" value="REC_hyHK_CKI1_RcsC-like"/>
    <property type="match status" value="1"/>
</dbReference>
<dbReference type="AlphaFoldDB" id="A0A8E2UWF3"/>
<evidence type="ECO:0000256" key="1">
    <source>
        <dbReference type="ARBA" id="ARBA00000085"/>
    </source>
</evidence>
<dbReference type="PRINTS" id="PR00344">
    <property type="entry name" value="BCTRLSENSOR"/>
</dbReference>
<dbReference type="SUPFAM" id="SSF47226">
    <property type="entry name" value="Histidine-containing phosphotransfer domain, HPT domain"/>
    <property type="match status" value="1"/>
</dbReference>
<feature type="modified residue" description="4-aspartylphosphate" evidence="19">
    <location>
        <position position="821"/>
    </location>
</feature>
<comment type="caution">
    <text evidence="23">The sequence shown here is derived from an EMBL/GenBank/DDBJ whole genome shotgun (WGS) entry which is preliminary data.</text>
</comment>
<keyword evidence="6 19" id="KW-0597">Phosphoprotein</keyword>
<evidence type="ECO:0000256" key="15">
    <source>
        <dbReference type="ARBA" id="ARBA00023136"/>
    </source>
</evidence>
<evidence type="ECO:0000259" key="21">
    <source>
        <dbReference type="PROSITE" id="PS50110"/>
    </source>
</evidence>
<dbReference type="SMART" id="SM00388">
    <property type="entry name" value="HisKA"/>
    <property type="match status" value="1"/>
</dbReference>
<dbReference type="EC" id="2.7.13.3" evidence="3"/>
<evidence type="ECO:0000256" key="17">
    <source>
        <dbReference type="ARBA" id="ARBA00070152"/>
    </source>
</evidence>
<gene>
    <name evidence="23" type="ORF">C6P98_07180</name>
</gene>
<evidence type="ECO:0000259" key="22">
    <source>
        <dbReference type="PROSITE" id="PS50894"/>
    </source>
</evidence>
<dbReference type="InterPro" id="IPR036641">
    <property type="entry name" value="HPT_dom_sf"/>
</dbReference>
<proteinExistence type="predicted"/>
<evidence type="ECO:0000256" key="16">
    <source>
        <dbReference type="ARBA" id="ARBA00058004"/>
    </source>
</evidence>
<evidence type="ECO:0000259" key="20">
    <source>
        <dbReference type="PROSITE" id="PS50109"/>
    </source>
</evidence>
<dbReference type="Gene3D" id="3.30.565.10">
    <property type="entry name" value="Histidine kinase-like ATPase, C-terminal domain"/>
    <property type="match status" value="1"/>
</dbReference>
<evidence type="ECO:0000256" key="11">
    <source>
        <dbReference type="ARBA" id="ARBA00022840"/>
    </source>
</evidence>
<dbReference type="SMART" id="SM00448">
    <property type="entry name" value="REC"/>
    <property type="match status" value="1"/>
</dbReference>
<evidence type="ECO:0000256" key="4">
    <source>
        <dbReference type="ARBA" id="ARBA00022475"/>
    </source>
</evidence>
<sequence>MRAIARWLMQRRRARRRREFDPGWMRVYQRTLLIAGGAVLGVFIVASAAAVAWIEVSDYQAAMRARFLIDRSRLLLEMSESATLVKRFASVGDGAWDDAARPSAELAALFASRERASFRDVRDPRLSYVGQIAHDAGSRHLALLALSERLLGDGVWRHQTTAGPDHVYIVGRDGRFAALLMRTRTDAQSSPRDSLDVVQALSQTWPDAMNEVRDGDAHPERVRDGAIWLPPRPDPVTSEPMVRVASWVFDSRNAPVALVVYATRVSNLQRALGDGRAGRMLAIVDAQRHVLLQSAHASGIDAARAIDSLAALAKPARGIDAHRFGHDWLMRDRIPGTDWALVDIVAARAVLADLGPRLASIALAAALGLALLVGGLLLLNRRILVPSHARAMRLKDSEQLSRTLIRTAPVGLALIDAANGAVLLCNETMDRYERATPREPLSVRLWRAFRDSHGTSLSREIALEGAAGPTGDTHLLVNVTRVKYRGADALLGTVVDITARKLTEQSLDAARRAADQANRAKSVFLATMSHEIRTPLNAIIGNLELMSRDTLPDVQRKRLATAHSASSSLLHVLNDVLDLSRVEAGQLRIDAVPFDCAALLHDVTESFRPLAAAKQLSLTCDVAPTLARYRIGDPVRIRQIVSNLLSNAIKFTDAGGVAVTADAVREGRLDEVAVRVTDTGIGIPHAAQAAIFELYRQADDSIHRRYGGTGLGLALCRRLVAAMDGDLAVDSEPGIGSTFSVVVPLPIAQDAPRDDADARDEGRVIACDPSLRMLIVEDHPATRVLLADQCRELGVDAQLVENGADALAALAQRRFDVVLTDLGLPDMDGWALADAIRARDADIALIAMSAHVGADDEQRCAAAGVRALLRKPVLLGALSQALGRAAPRRAGAKAYDDALVSDDTQCAMPEALQTAMRRVTLASLETIDRALPAMDVDTVARELHSLGGGFAASGPRVLGELCTALEQVVRDEGLQTFSPLWGALRDEIAQAVAAVEGDGGSQNALRE</sequence>
<dbReference type="FunFam" id="3.30.565.10:FF:000010">
    <property type="entry name" value="Sensor histidine kinase RcsC"/>
    <property type="match status" value="1"/>
</dbReference>
<evidence type="ECO:0000256" key="13">
    <source>
        <dbReference type="ARBA" id="ARBA00023012"/>
    </source>
</evidence>
<dbReference type="SUPFAM" id="SSF55785">
    <property type="entry name" value="PYP-like sensor domain (PAS domain)"/>
    <property type="match status" value="1"/>
</dbReference>
<evidence type="ECO:0000256" key="14">
    <source>
        <dbReference type="ARBA" id="ARBA00023026"/>
    </source>
</evidence>
<evidence type="ECO:0000256" key="6">
    <source>
        <dbReference type="ARBA" id="ARBA00022553"/>
    </source>
</evidence>
<feature type="domain" description="HPt" evidence="22">
    <location>
        <begin position="905"/>
        <end position="1002"/>
    </location>
</feature>
<keyword evidence="5" id="KW-0997">Cell inner membrane</keyword>
<keyword evidence="11" id="KW-0067">ATP-binding</keyword>
<keyword evidence="8" id="KW-0812">Transmembrane</keyword>
<dbReference type="Pfam" id="PF01627">
    <property type="entry name" value="Hpt"/>
    <property type="match status" value="1"/>
</dbReference>
<evidence type="ECO:0000313" key="23">
    <source>
        <dbReference type="EMBL" id="PRF26115.1"/>
    </source>
</evidence>
<dbReference type="PROSITE" id="PS50109">
    <property type="entry name" value="HIS_KIN"/>
    <property type="match status" value="1"/>
</dbReference>
<dbReference type="PROSITE" id="PS50894">
    <property type="entry name" value="HPT"/>
    <property type="match status" value="1"/>
</dbReference>
<dbReference type="SUPFAM" id="SSF47384">
    <property type="entry name" value="Homodimeric domain of signal transducing histidine kinase"/>
    <property type="match status" value="1"/>
</dbReference>
<accession>A0A8E2UWF3</accession>
<keyword evidence="13" id="KW-0902">Two-component regulatory system</keyword>
<dbReference type="Pfam" id="PF00512">
    <property type="entry name" value="HisKA"/>
    <property type="match status" value="1"/>
</dbReference>
<dbReference type="InterPro" id="IPR036890">
    <property type="entry name" value="HATPase_C_sf"/>
</dbReference>
<dbReference type="PROSITE" id="PS50110">
    <property type="entry name" value="RESPONSE_REGULATORY"/>
    <property type="match status" value="1"/>
</dbReference>
<dbReference type="InterPro" id="IPR011006">
    <property type="entry name" value="CheY-like_superfamily"/>
</dbReference>
<keyword evidence="7" id="KW-0808">Transferase</keyword>
<feature type="domain" description="Histidine kinase" evidence="20">
    <location>
        <begin position="527"/>
        <end position="747"/>
    </location>
</feature>
<dbReference type="GO" id="GO:0005886">
    <property type="term" value="C:plasma membrane"/>
    <property type="evidence" value="ECO:0007669"/>
    <property type="project" value="UniProtKB-SubCell"/>
</dbReference>
<dbReference type="InterPro" id="IPR036097">
    <property type="entry name" value="HisK_dim/P_sf"/>
</dbReference>
<evidence type="ECO:0000256" key="9">
    <source>
        <dbReference type="ARBA" id="ARBA00022729"/>
    </source>
</evidence>
<evidence type="ECO:0000256" key="10">
    <source>
        <dbReference type="ARBA" id="ARBA00022777"/>
    </source>
</evidence>
<dbReference type="InterPro" id="IPR035965">
    <property type="entry name" value="PAS-like_dom_sf"/>
</dbReference>
<keyword evidence="14" id="KW-0843">Virulence</keyword>
<dbReference type="Gene3D" id="3.40.50.2300">
    <property type="match status" value="1"/>
</dbReference>
<dbReference type="PANTHER" id="PTHR43047">
    <property type="entry name" value="TWO-COMPONENT HISTIDINE PROTEIN KINASE"/>
    <property type="match status" value="1"/>
</dbReference>
<dbReference type="Gene3D" id="3.30.450.20">
    <property type="entry name" value="PAS domain"/>
    <property type="match status" value="1"/>
</dbReference>
<dbReference type="InterPro" id="IPR004358">
    <property type="entry name" value="Sig_transdc_His_kin-like_C"/>
</dbReference>
<dbReference type="Pfam" id="PF00072">
    <property type="entry name" value="Response_reg"/>
    <property type="match status" value="1"/>
</dbReference>
<keyword evidence="4" id="KW-1003">Cell membrane</keyword>
<feature type="modified residue" description="Phosphohistidine" evidence="18">
    <location>
        <position position="944"/>
    </location>
</feature>
<dbReference type="Gene3D" id="1.20.120.160">
    <property type="entry name" value="HPT domain"/>
    <property type="match status" value="1"/>
</dbReference>
<dbReference type="SUPFAM" id="SSF55874">
    <property type="entry name" value="ATPase domain of HSP90 chaperone/DNA topoisomerase II/histidine kinase"/>
    <property type="match status" value="1"/>
</dbReference>
<keyword evidence="10 23" id="KW-0418">Kinase</keyword>
<evidence type="ECO:0000256" key="18">
    <source>
        <dbReference type="PROSITE-ProRule" id="PRU00110"/>
    </source>
</evidence>
<evidence type="ECO:0000256" key="19">
    <source>
        <dbReference type="PROSITE-ProRule" id="PRU00169"/>
    </source>
</evidence>